<sequence>MVHRKRPRDAEDEPQAHFPAPAKPFAQRIEEANEAHRSDSYALLSSNAPIKPMQLKAMIDDAVHVQMLKYRAEIQPLLKGTDKRFDDQQGRFNDQEGRFDDHEGRLEDLEALEARIEDLETYIEEQKEQLEEQGDRLEKQDEKIEELEREAIQRDYRLDSAVELQKYCDDFQDERIGEIEGDVRRVEDRLGGLKKQDLFANSASSKSMLMRLILGGLHPSTLVVRQYYLRDKGTIADV</sequence>
<evidence type="ECO:0000313" key="4">
    <source>
        <dbReference type="Proteomes" id="UP001161017"/>
    </source>
</evidence>
<dbReference type="AlphaFoldDB" id="A0AA43QFG1"/>
<evidence type="ECO:0000256" key="2">
    <source>
        <dbReference type="SAM" id="MobiDB-lite"/>
    </source>
</evidence>
<dbReference type="EMBL" id="JAPUFD010000001">
    <property type="protein sequence ID" value="MDI1485578.1"/>
    <property type="molecule type" value="Genomic_DNA"/>
</dbReference>
<organism evidence="3 4">
    <name type="scientific">Ramalina farinacea</name>
    <dbReference type="NCBI Taxonomy" id="258253"/>
    <lineage>
        <taxon>Eukaryota</taxon>
        <taxon>Fungi</taxon>
        <taxon>Dikarya</taxon>
        <taxon>Ascomycota</taxon>
        <taxon>Pezizomycotina</taxon>
        <taxon>Lecanoromycetes</taxon>
        <taxon>OSLEUM clade</taxon>
        <taxon>Lecanoromycetidae</taxon>
        <taxon>Lecanorales</taxon>
        <taxon>Lecanorineae</taxon>
        <taxon>Ramalinaceae</taxon>
        <taxon>Ramalina</taxon>
    </lineage>
</organism>
<proteinExistence type="predicted"/>
<protein>
    <submittedName>
        <fullName evidence="3">Uncharacterized protein</fullName>
    </submittedName>
</protein>
<accession>A0AA43QFG1</accession>
<dbReference type="Proteomes" id="UP001161017">
    <property type="component" value="Unassembled WGS sequence"/>
</dbReference>
<gene>
    <name evidence="3" type="ORF">OHK93_000716</name>
</gene>
<dbReference type="Gene3D" id="1.20.5.340">
    <property type="match status" value="1"/>
</dbReference>
<evidence type="ECO:0000313" key="3">
    <source>
        <dbReference type="EMBL" id="MDI1485578.1"/>
    </source>
</evidence>
<comment type="caution">
    <text evidence="3">The sequence shown here is derived from an EMBL/GenBank/DDBJ whole genome shotgun (WGS) entry which is preliminary data.</text>
</comment>
<name>A0AA43QFG1_9LECA</name>
<evidence type="ECO:0000256" key="1">
    <source>
        <dbReference type="SAM" id="Coils"/>
    </source>
</evidence>
<feature type="coiled-coil region" evidence="1">
    <location>
        <begin position="92"/>
        <end position="150"/>
    </location>
</feature>
<keyword evidence="4" id="KW-1185">Reference proteome</keyword>
<feature type="region of interest" description="Disordered" evidence="2">
    <location>
        <begin position="1"/>
        <end position="24"/>
    </location>
</feature>
<keyword evidence="1" id="KW-0175">Coiled coil</keyword>
<reference evidence="3" key="1">
    <citation type="journal article" date="2023" name="Genome Biol. Evol.">
        <title>First Whole Genome Sequence and Flow Cytometry Genome Size Data for the Lichen-Forming Fungus Ramalina farinacea (Ascomycota).</title>
        <authorList>
            <person name="Llewellyn T."/>
            <person name="Mian S."/>
            <person name="Hill R."/>
            <person name="Leitch I.J."/>
            <person name="Gaya E."/>
        </authorList>
    </citation>
    <scope>NUCLEOTIDE SEQUENCE</scope>
    <source>
        <strain evidence="3">LIQ254RAFAR</strain>
    </source>
</reference>